<keyword evidence="4" id="KW-0808">Transferase</keyword>
<evidence type="ECO:0000256" key="8">
    <source>
        <dbReference type="SAM" id="MobiDB-lite"/>
    </source>
</evidence>
<dbReference type="PANTHER" id="PTHR46223:SF3">
    <property type="entry name" value="HISTONE-LYSINE N-METHYLTRANSFERASE SET-23"/>
    <property type="match status" value="1"/>
</dbReference>
<dbReference type="PANTHER" id="PTHR46223">
    <property type="entry name" value="HISTONE-LYSINE N-METHYLTRANSFERASE SUV39H"/>
    <property type="match status" value="1"/>
</dbReference>
<feature type="domain" description="SET" evidence="9">
    <location>
        <begin position="312"/>
        <end position="439"/>
    </location>
</feature>
<evidence type="ECO:0000313" key="12">
    <source>
        <dbReference type="EMBL" id="KAE8149287.1"/>
    </source>
</evidence>
<feature type="region of interest" description="Disordered" evidence="8">
    <location>
        <begin position="21"/>
        <end position="41"/>
    </location>
</feature>
<evidence type="ECO:0000256" key="2">
    <source>
        <dbReference type="ARBA" id="ARBA00022454"/>
    </source>
</evidence>
<dbReference type="InterPro" id="IPR001214">
    <property type="entry name" value="SET_dom"/>
</dbReference>
<name>A0A5N6TSL4_ASPAV</name>
<feature type="domain" description="Pre-SET" evidence="10">
    <location>
        <begin position="236"/>
        <end position="309"/>
    </location>
</feature>
<dbReference type="PROSITE" id="PS50868">
    <property type="entry name" value="POST_SET"/>
    <property type="match status" value="1"/>
</dbReference>
<evidence type="ECO:0000256" key="6">
    <source>
        <dbReference type="ARBA" id="ARBA00022723"/>
    </source>
</evidence>
<evidence type="ECO:0000259" key="10">
    <source>
        <dbReference type="PROSITE" id="PS50867"/>
    </source>
</evidence>
<dbReference type="InterPro" id="IPR050973">
    <property type="entry name" value="H3K9_Histone-Lys_N-MTase"/>
</dbReference>
<dbReference type="GO" id="GO:0032259">
    <property type="term" value="P:methylation"/>
    <property type="evidence" value="ECO:0007669"/>
    <property type="project" value="UniProtKB-KW"/>
</dbReference>
<keyword evidence="6" id="KW-0479">Metal-binding</keyword>
<dbReference type="OrthoDB" id="308383at2759"/>
<proteinExistence type="predicted"/>
<dbReference type="Pfam" id="PF05033">
    <property type="entry name" value="Pre-SET"/>
    <property type="match status" value="1"/>
</dbReference>
<accession>A0A5N6TSL4</accession>
<dbReference type="SMART" id="SM00317">
    <property type="entry name" value="SET"/>
    <property type="match status" value="1"/>
</dbReference>
<dbReference type="PROSITE" id="PS50280">
    <property type="entry name" value="SET"/>
    <property type="match status" value="1"/>
</dbReference>
<evidence type="ECO:0000259" key="9">
    <source>
        <dbReference type="PROSITE" id="PS50280"/>
    </source>
</evidence>
<evidence type="ECO:0000256" key="5">
    <source>
        <dbReference type="ARBA" id="ARBA00022691"/>
    </source>
</evidence>
<dbReference type="InterPro" id="IPR046341">
    <property type="entry name" value="SET_dom_sf"/>
</dbReference>
<feature type="domain" description="Post-SET" evidence="11">
    <location>
        <begin position="451"/>
        <end position="467"/>
    </location>
</feature>
<gene>
    <name evidence="12" type="ORF">BDV25DRAFT_140947</name>
</gene>
<dbReference type="PROSITE" id="PS50867">
    <property type="entry name" value="PRE_SET"/>
    <property type="match status" value="1"/>
</dbReference>
<dbReference type="EMBL" id="ML742128">
    <property type="protein sequence ID" value="KAE8149287.1"/>
    <property type="molecule type" value="Genomic_DNA"/>
</dbReference>
<organism evidence="12 13">
    <name type="scientific">Aspergillus avenaceus</name>
    <dbReference type="NCBI Taxonomy" id="36643"/>
    <lineage>
        <taxon>Eukaryota</taxon>
        <taxon>Fungi</taxon>
        <taxon>Dikarya</taxon>
        <taxon>Ascomycota</taxon>
        <taxon>Pezizomycotina</taxon>
        <taxon>Eurotiomycetes</taxon>
        <taxon>Eurotiomycetidae</taxon>
        <taxon>Eurotiales</taxon>
        <taxon>Aspergillaceae</taxon>
        <taxon>Aspergillus</taxon>
        <taxon>Aspergillus subgen. Circumdati</taxon>
    </lineage>
</organism>
<dbReference type="Gene3D" id="2.170.270.10">
    <property type="entry name" value="SET domain"/>
    <property type="match status" value="1"/>
</dbReference>
<protein>
    <submittedName>
        <fullName evidence="12">Uncharacterized protein</fullName>
    </submittedName>
</protein>
<dbReference type="GO" id="GO:0008270">
    <property type="term" value="F:zinc ion binding"/>
    <property type="evidence" value="ECO:0007669"/>
    <property type="project" value="InterPro"/>
</dbReference>
<evidence type="ECO:0000313" key="13">
    <source>
        <dbReference type="Proteomes" id="UP000325780"/>
    </source>
</evidence>
<evidence type="ECO:0000256" key="1">
    <source>
        <dbReference type="ARBA" id="ARBA00004286"/>
    </source>
</evidence>
<comment type="subcellular location">
    <subcellularLocation>
        <location evidence="1">Chromosome</location>
    </subcellularLocation>
</comment>
<keyword evidence="3" id="KW-0489">Methyltransferase</keyword>
<keyword evidence="13" id="KW-1185">Reference proteome</keyword>
<evidence type="ECO:0000256" key="3">
    <source>
        <dbReference type="ARBA" id="ARBA00022603"/>
    </source>
</evidence>
<dbReference type="Proteomes" id="UP000325780">
    <property type="component" value="Unassembled WGS sequence"/>
</dbReference>
<dbReference type="SUPFAM" id="SSF82199">
    <property type="entry name" value="SET domain"/>
    <property type="match status" value="1"/>
</dbReference>
<dbReference type="AlphaFoldDB" id="A0A5N6TSL4"/>
<keyword evidence="2" id="KW-0158">Chromosome</keyword>
<evidence type="ECO:0000259" key="11">
    <source>
        <dbReference type="PROSITE" id="PS50868"/>
    </source>
</evidence>
<dbReference type="GO" id="GO:0005634">
    <property type="term" value="C:nucleus"/>
    <property type="evidence" value="ECO:0007669"/>
    <property type="project" value="InterPro"/>
</dbReference>
<evidence type="ECO:0000256" key="7">
    <source>
        <dbReference type="ARBA" id="ARBA00022833"/>
    </source>
</evidence>
<evidence type="ECO:0000256" key="4">
    <source>
        <dbReference type="ARBA" id="ARBA00022679"/>
    </source>
</evidence>
<dbReference type="GO" id="GO:0042054">
    <property type="term" value="F:histone methyltransferase activity"/>
    <property type="evidence" value="ECO:0007669"/>
    <property type="project" value="InterPro"/>
</dbReference>
<keyword evidence="7" id="KW-0862">Zinc</keyword>
<sequence>MVIDLTQDSDPEDQVRSGVISLLPSKRGPETNSDSDDVILNHKRQPLQSTIRRPSSATSQQSNVTTVNGFVLTSARKLQHQTPSPSPALLPATAISVVVPSPSRQLKKEIESAEWAGESRSITSELTGLSEEFFPIDVHEKRGRKGAYPAARKINRAKIPLPIGMPGPILTKESQPRVHDQLCQSLMRKLAMIDGPRVSVDPTDVQRLARVTANFQFINKYTLRNGVVPTPADFIGGCGCNSHCSPETCLCFDQEEDFNVKIIPYCQARDGSGLQVLASEFLTRKAMIQECGVRCNCDDKCPNRVVQRGRTVRLQIFNTGRRGFGLRSPDYIRAGQFIDLYLGEVITKSKADRREEYALKNGHSYLFGLDWFPDINEEDIYVVDGQKLGGPTRFMNHSCKPNCRMIPVTSRIGDGKIYDLAFFSLKDIPPLTELTFDYNPNAHKSQNVDPSAVPCLCGEDNCRGQLWPNQRKGIK</sequence>
<dbReference type="Pfam" id="PF00856">
    <property type="entry name" value="SET"/>
    <property type="match status" value="1"/>
</dbReference>
<reference evidence="12 13" key="1">
    <citation type="submission" date="2019-04" db="EMBL/GenBank/DDBJ databases">
        <title>Friends and foes A comparative genomics study of 23 Aspergillus species from section Flavi.</title>
        <authorList>
            <consortium name="DOE Joint Genome Institute"/>
            <person name="Kjaerbolling I."/>
            <person name="Vesth T."/>
            <person name="Frisvad J.C."/>
            <person name="Nybo J.L."/>
            <person name="Theobald S."/>
            <person name="Kildgaard S."/>
            <person name="Isbrandt T."/>
            <person name="Kuo A."/>
            <person name="Sato A."/>
            <person name="Lyhne E.K."/>
            <person name="Kogle M.E."/>
            <person name="Wiebenga A."/>
            <person name="Kun R.S."/>
            <person name="Lubbers R.J."/>
            <person name="Makela M.R."/>
            <person name="Barry K."/>
            <person name="Chovatia M."/>
            <person name="Clum A."/>
            <person name="Daum C."/>
            <person name="Haridas S."/>
            <person name="He G."/>
            <person name="LaButti K."/>
            <person name="Lipzen A."/>
            <person name="Mondo S."/>
            <person name="Riley R."/>
            <person name="Salamov A."/>
            <person name="Simmons B.A."/>
            <person name="Magnuson J.K."/>
            <person name="Henrissat B."/>
            <person name="Mortensen U.H."/>
            <person name="Larsen T.O."/>
            <person name="Devries R.P."/>
            <person name="Grigoriev I.V."/>
            <person name="Machida M."/>
            <person name="Baker S.E."/>
            <person name="Andersen M.R."/>
        </authorList>
    </citation>
    <scope>NUCLEOTIDE SEQUENCE [LARGE SCALE GENOMIC DNA]</scope>
    <source>
        <strain evidence="12 13">IBT 18842</strain>
    </source>
</reference>
<dbReference type="InterPro" id="IPR003616">
    <property type="entry name" value="Post-SET_dom"/>
</dbReference>
<dbReference type="InterPro" id="IPR007728">
    <property type="entry name" value="Pre-SET_dom"/>
</dbReference>
<keyword evidence="5" id="KW-0949">S-adenosyl-L-methionine</keyword>
<dbReference type="GO" id="GO:0005694">
    <property type="term" value="C:chromosome"/>
    <property type="evidence" value="ECO:0007669"/>
    <property type="project" value="UniProtKB-SubCell"/>
</dbReference>